<name>A0AAX3WE31_METEX</name>
<dbReference type="CDD" id="cd00207">
    <property type="entry name" value="fer2"/>
    <property type="match status" value="1"/>
</dbReference>
<evidence type="ECO:0000256" key="1">
    <source>
        <dbReference type="ARBA" id="ARBA00007874"/>
    </source>
</evidence>
<dbReference type="InterPro" id="IPR006058">
    <property type="entry name" value="2Fe2S_fd_BS"/>
</dbReference>
<dbReference type="Proteomes" id="UP001223720">
    <property type="component" value="Chromosome"/>
</dbReference>
<dbReference type="PANTHER" id="PTHR43112">
    <property type="entry name" value="FERREDOXIN"/>
    <property type="match status" value="1"/>
</dbReference>
<evidence type="ECO:0000256" key="6">
    <source>
        <dbReference type="ARBA" id="ARBA00023004"/>
    </source>
</evidence>
<keyword evidence="4" id="KW-0479">Metal-binding</keyword>
<evidence type="ECO:0000256" key="2">
    <source>
        <dbReference type="ARBA" id="ARBA00022448"/>
    </source>
</evidence>
<proteinExistence type="inferred from homology"/>
<dbReference type="PANTHER" id="PTHR43112:SF3">
    <property type="entry name" value="FERREDOXIN-2, CHLOROPLASTIC"/>
    <property type="match status" value="1"/>
</dbReference>
<dbReference type="InterPro" id="IPR001041">
    <property type="entry name" value="2Fe-2S_ferredoxin-type"/>
</dbReference>
<dbReference type="PROSITE" id="PS51085">
    <property type="entry name" value="2FE2S_FER_2"/>
    <property type="match status" value="1"/>
</dbReference>
<dbReference type="SUPFAM" id="SSF54292">
    <property type="entry name" value="2Fe-2S ferredoxin-like"/>
    <property type="match status" value="1"/>
</dbReference>
<evidence type="ECO:0000256" key="7">
    <source>
        <dbReference type="ARBA" id="ARBA00023014"/>
    </source>
</evidence>
<dbReference type="RefSeq" id="WP_056112888.1">
    <property type="nucleotide sequence ID" value="NZ_CP073633.1"/>
</dbReference>
<evidence type="ECO:0000256" key="5">
    <source>
        <dbReference type="ARBA" id="ARBA00022982"/>
    </source>
</evidence>
<comment type="cofactor">
    <cofactor evidence="8">
        <name>[2Fe-2S] cluster</name>
        <dbReference type="ChEBI" id="CHEBI:190135"/>
    </cofactor>
</comment>
<dbReference type="PROSITE" id="PS00197">
    <property type="entry name" value="2FE2S_FER_1"/>
    <property type="match status" value="1"/>
</dbReference>
<dbReference type="EMBL" id="CP073633">
    <property type="protein sequence ID" value="WHQ68890.1"/>
    <property type="molecule type" value="Genomic_DNA"/>
</dbReference>
<reference evidence="10" key="1">
    <citation type="journal article" date="2022" name="Biotechnol. Bioprocess Eng.">
        <title>Pan-genome Analysis Reveals Comparative Genomic Features of Central Metabolic Pathways in Methylorubrum extorquens.</title>
        <authorList>
            <person name="Lee G.M."/>
            <person name="Scott-Nevros Z.K."/>
            <person name="Lee S.-M."/>
            <person name="Kim D."/>
        </authorList>
    </citation>
    <scope>NUCLEOTIDE SEQUENCE</scope>
    <source>
        <strain evidence="10">ATCC 55366</strain>
    </source>
</reference>
<evidence type="ECO:0000259" key="9">
    <source>
        <dbReference type="PROSITE" id="PS51085"/>
    </source>
</evidence>
<dbReference type="Gene3D" id="3.10.20.30">
    <property type="match status" value="1"/>
</dbReference>
<keyword evidence="7" id="KW-0411">Iron-sulfur</keyword>
<evidence type="ECO:0000256" key="8">
    <source>
        <dbReference type="ARBA" id="ARBA00034078"/>
    </source>
</evidence>
<evidence type="ECO:0000313" key="10">
    <source>
        <dbReference type="EMBL" id="WHQ68890.1"/>
    </source>
</evidence>
<keyword evidence="2" id="KW-0813">Transport</keyword>
<dbReference type="InterPro" id="IPR012675">
    <property type="entry name" value="Beta-grasp_dom_sf"/>
</dbReference>
<protein>
    <submittedName>
        <fullName evidence="10">Iron-sulfur cluster-binding domain-containing protein</fullName>
    </submittedName>
</protein>
<organism evidence="10 11">
    <name type="scientific">Methylorubrum extorquens</name>
    <name type="common">Methylobacterium dichloromethanicum</name>
    <name type="synonym">Methylobacterium extorquens</name>
    <dbReference type="NCBI Taxonomy" id="408"/>
    <lineage>
        <taxon>Bacteria</taxon>
        <taxon>Pseudomonadati</taxon>
        <taxon>Pseudomonadota</taxon>
        <taxon>Alphaproteobacteria</taxon>
        <taxon>Hyphomicrobiales</taxon>
        <taxon>Methylobacteriaceae</taxon>
        <taxon>Methylorubrum</taxon>
    </lineage>
</organism>
<comment type="similarity">
    <text evidence="1">Belongs to the 2Fe2S plant-type ferredoxin family.</text>
</comment>
<feature type="domain" description="2Fe-2S ferredoxin-type" evidence="9">
    <location>
        <begin position="43"/>
        <end position="127"/>
    </location>
</feature>
<keyword evidence="5" id="KW-0249">Electron transport</keyword>
<gene>
    <name evidence="10" type="ORF">KEC54_21470</name>
</gene>
<dbReference type="InterPro" id="IPR036010">
    <property type="entry name" value="2Fe-2S_ferredoxin-like_sf"/>
</dbReference>
<accession>A0AAX3WE31</accession>
<dbReference type="Pfam" id="PF00111">
    <property type="entry name" value="Fer2"/>
    <property type="match status" value="1"/>
</dbReference>
<sequence>MRDAVKAVLVDLGVPDGQIRTEAFGTDRRDPTRRAGKSGRFVGKVRFLDTGKMSTSWDGATLLDVADEAKVRIDSACRFGTCGTCRVKLKNGEVRMPVQDALSDADREDGYILACQAEPEGDVALEA</sequence>
<keyword evidence="3" id="KW-0001">2Fe-2S</keyword>
<evidence type="ECO:0000313" key="11">
    <source>
        <dbReference type="Proteomes" id="UP001223720"/>
    </source>
</evidence>
<dbReference type="AlphaFoldDB" id="A0AAX3WE31"/>
<dbReference type="GO" id="GO:0046872">
    <property type="term" value="F:metal ion binding"/>
    <property type="evidence" value="ECO:0007669"/>
    <property type="project" value="UniProtKB-KW"/>
</dbReference>
<evidence type="ECO:0000256" key="3">
    <source>
        <dbReference type="ARBA" id="ARBA00022714"/>
    </source>
</evidence>
<dbReference type="GO" id="GO:0051537">
    <property type="term" value="F:2 iron, 2 sulfur cluster binding"/>
    <property type="evidence" value="ECO:0007669"/>
    <property type="project" value="UniProtKB-KW"/>
</dbReference>
<evidence type="ECO:0000256" key="4">
    <source>
        <dbReference type="ARBA" id="ARBA00022723"/>
    </source>
</evidence>
<keyword evidence="6" id="KW-0408">Iron</keyword>